<sequence>MGVFKSYLTWVRLIACEKEFSKVMRLDVAENGSVVIDQPRGRSGQKLSTNPTCDLTGPETVLLLTAISRINRDDKNWPSRPVRYNPYTGQPMKPAPKRKSRWGGGGGGGGGGDGGGYGGGGGDGGGGGGGGGDGGGC</sequence>
<comment type="caution">
    <text evidence="2">The sequence shown here is derived from an EMBL/GenBank/DDBJ whole genome shotgun (WGS) entry which is preliminary data.</text>
</comment>
<evidence type="ECO:0000313" key="3">
    <source>
        <dbReference type="Proteomes" id="UP000226031"/>
    </source>
</evidence>
<dbReference type="EMBL" id="PDND01000051">
    <property type="protein sequence ID" value="PGH33923.1"/>
    <property type="molecule type" value="Genomic_DNA"/>
</dbReference>
<name>A0A2B7ZL64_9EURO</name>
<evidence type="ECO:0000313" key="2">
    <source>
        <dbReference type="EMBL" id="PGH33923.1"/>
    </source>
</evidence>
<feature type="region of interest" description="Disordered" evidence="1">
    <location>
        <begin position="74"/>
        <end position="137"/>
    </location>
</feature>
<dbReference type="Proteomes" id="UP000226031">
    <property type="component" value="Unassembled WGS sequence"/>
</dbReference>
<organism evidence="2 3">
    <name type="scientific">[Emmonsia] crescens</name>
    <dbReference type="NCBI Taxonomy" id="73230"/>
    <lineage>
        <taxon>Eukaryota</taxon>
        <taxon>Fungi</taxon>
        <taxon>Dikarya</taxon>
        <taxon>Ascomycota</taxon>
        <taxon>Pezizomycotina</taxon>
        <taxon>Eurotiomycetes</taxon>
        <taxon>Eurotiomycetidae</taxon>
        <taxon>Onygenales</taxon>
        <taxon>Ajellomycetaceae</taxon>
        <taxon>Emergomyces</taxon>
    </lineage>
</organism>
<feature type="compositionally biased region" description="Gly residues" evidence="1">
    <location>
        <begin position="102"/>
        <end position="137"/>
    </location>
</feature>
<gene>
    <name evidence="2" type="ORF">GX50_03244</name>
</gene>
<keyword evidence="3" id="KW-1185">Reference proteome</keyword>
<protein>
    <submittedName>
        <fullName evidence="2">Uncharacterized protein</fullName>
    </submittedName>
</protein>
<evidence type="ECO:0000256" key="1">
    <source>
        <dbReference type="SAM" id="MobiDB-lite"/>
    </source>
</evidence>
<proteinExistence type="predicted"/>
<reference evidence="2 3" key="1">
    <citation type="submission" date="2017-10" db="EMBL/GenBank/DDBJ databases">
        <title>Comparative genomics in systemic dimorphic fungi from Ajellomycetaceae.</title>
        <authorList>
            <person name="Munoz J.F."/>
            <person name="Mcewen J.G."/>
            <person name="Clay O.K."/>
            <person name="Cuomo C.A."/>
        </authorList>
    </citation>
    <scope>NUCLEOTIDE SEQUENCE [LARGE SCALE GENOMIC DNA]</scope>
    <source>
        <strain evidence="2 3">UAMH4076</strain>
    </source>
</reference>
<dbReference type="AlphaFoldDB" id="A0A2B7ZL64"/>
<accession>A0A2B7ZL64</accession>